<dbReference type="AlphaFoldDB" id="A0A2P2NWK2"/>
<sequence>MRAPDRCQATGSSISSSSNPQNQL</sequence>
<name>A0A2P2NWK2_RHIMU</name>
<dbReference type="EMBL" id="GGEC01066390">
    <property type="protein sequence ID" value="MBX46874.1"/>
    <property type="molecule type" value="Transcribed_RNA"/>
</dbReference>
<accession>A0A2P2NWK2</accession>
<protein>
    <submittedName>
        <fullName evidence="2">Uncharacterized protein</fullName>
    </submittedName>
</protein>
<organism evidence="2">
    <name type="scientific">Rhizophora mucronata</name>
    <name type="common">Asiatic mangrove</name>
    <dbReference type="NCBI Taxonomy" id="61149"/>
    <lineage>
        <taxon>Eukaryota</taxon>
        <taxon>Viridiplantae</taxon>
        <taxon>Streptophyta</taxon>
        <taxon>Embryophyta</taxon>
        <taxon>Tracheophyta</taxon>
        <taxon>Spermatophyta</taxon>
        <taxon>Magnoliopsida</taxon>
        <taxon>eudicotyledons</taxon>
        <taxon>Gunneridae</taxon>
        <taxon>Pentapetalae</taxon>
        <taxon>rosids</taxon>
        <taxon>fabids</taxon>
        <taxon>Malpighiales</taxon>
        <taxon>Rhizophoraceae</taxon>
        <taxon>Rhizophora</taxon>
    </lineage>
</organism>
<evidence type="ECO:0000256" key="1">
    <source>
        <dbReference type="SAM" id="MobiDB-lite"/>
    </source>
</evidence>
<evidence type="ECO:0000313" key="2">
    <source>
        <dbReference type="EMBL" id="MBX46874.1"/>
    </source>
</evidence>
<feature type="region of interest" description="Disordered" evidence="1">
    <location>
        <begin position="1"/>
        <end position="24"/>
    </location>
</feature>
<proteinExistence type="predicted"/>
<reference evidence="2" key="1">
    <citation type="submission" date="2018-02" db="EMBL/GenBank/DDBJ databases">
        <title>Rhizophora mucronata_Transcriptome.</title>
        <authorList>
            <person name="Meera S.P."/>
            <person name="Sreeshan A."/>
            <person name="Augustine A."/>
        </authorList>
    </citation>
    <scope>NUCLEOTIDE SEQUENCE</scope>
    <source>
        <tissue evidence="2">Leaf</tissue>
    </source>
</reference>